<protein>
    <submittedName>
        <fullName evidence="1">Uncharacterized protein</fullName>
    </submittedName>
</protein>
<keyword evidence="2" id="KW-1185">Reference proteome</keyword>
<organism evidence="1 2">
    <name type="scientific">Pristionchus mayeri</name>
    <dbReference type="NCBI Taxonomy" id="1317129"/>
    <lineage>
        <taxon>Eukaryota</taxon>
        <taxon>Metazoa</taxon>
        <taxon>Ecdysozoa</taxon>
        <taxon>Nematoda</taxon>
        <taxon>Chromadorea</taxon>
        <taxon>Rhabditida</taxon>
        <taxon>Rhabditina</taxon>
        <taxon>Diplogasteromorpha</taxon>
        <taxon>Diplogasteroidea</taxon>
        <taxon>Neodiplogasteridae</taxon>
        <taxon>Pristionchus</taxon>
    </lineage>
</organism>
<sequence length="62" mass="6730">FGTTGCLFLQHEISISELFPTAIRSLASSYSIVVGRLGNVMSPLVLGLEFFPSLPYLLLSIL</sequence>
<evidence type="ECO:0000313" key="2">
    <source>
        <dbReference type="Proteomes" id="UP001328107"/>
    </source>
</evidence>
<dbReference type="Proteomes" id="UP001328107">
    <property type="component" value="Unassembled WGS sequence"/>
</dbReference>
<gene>
    <name evidence="1" type="ORF">PMAYCL1PPCAC_12427</name>
</gene>
<name>A0AAN4ZJ16_9BILA</name>
<dbReference type="EMBL" id="BTRK01000003">
    <property type="protein sequence ID" value="GMR42232.1"/>
    <property type="molecule type" value="Genomic_DNA"/>
</dbReference>
<reference evidence="2" key="1">
    <citation type="submission" date="2022-10" db="EMBL/GenBank/DDBJ databases">
        <title>Genome assembly of Pristionchus species.</title>
        <authorList>
            <person name="Yoshida K."/>
            <person name="Sommer R.J."/>
        </authorList>
    </citation>
    <scope>NUCLEOTIDE SEQUENCE [LARGE SCALE GENOMIC DNA]</scope>
    <source>
        <strain evidence="2">RS5460</strain>
    </source>
</reference>
<proteinExistence type="predicted"/>
<accession>A0AAN4ZJ16</accession>
<dbReference type="AlphaFoldDB" id="A0AAN4ZJ16"/>
<feature type="non-terminal residue" evidence="1">
    <location>
        <position position="1"/>
    </location>
</feature>
<evidence type="ECO:0000313" key="1">
    <source>
        <dbReference type="EMBL" id="GMR42232.1"/>
    </source>
</evidence>
<comment type="caution">
    <text evidence="1">The sequence shown here is derived from an EMBL/GenBank/DDBJ whole genome shotgun (WGS) entry which is preliminary data.</text>
</comment>